<proteinExistence type="predicted"/>
<name>A0A2P5JBL9_STAPS</name>
<keyword evidence="4" id="KW-1185">Reference proteome</keyword>
<dbReference type="Proteomes" id="UP000600220">
    <property type="component" value="Unassembled WGS sequence"/>
</dbReference>
<gene>
    <name evidence="2" type="ORF">DD902_04665</name>
    <name evidence="1" type="ORF">EGV54_12315</name>
</gene>
<dbReference type="EMBL" id="QEIT01000023">
    <property type="protein sequence ID" value="PWZ75708.1"/>
    <property type="molecule type" value="Genomic_DNA"/>
</dbReference>
<comment type="caution">
    <text evidence="2">The sequence shown here is derived from an EMBL/GenBank/DDBJ whole genome shotgun (WGS) entry which is preliminary data.</text>
</comment>
<dbReference type="AlphaFoldDB" id="A0A2P5JBL9"/>
<evidence type="ECO:0000313" key="2">
    <source>
        <dbReference type="EMBL" id="PWZ75708.1"/>
    </source>
</evidence>
<protein>
    <submittedName>
        <fullName evidence="2">Uncharacterized protein</fullName>
    </submittedName>
</protein>
<dbReference type="Proteomes" id="UP000246800">
    <property type="component" value="Unassembled WGS sequence"/>
</dbReference>
<dbReference type="EMBL" id="AAXKXX010000027">
    <property type="protein sequence ID" value="EGQ4385834.1"/>
    <property type="molecule type" value="Genomic_DNA"/>
</dbReference>
<reference evidence="2 3" key="1">
    <citation type="journal article" date="2018" name="Vet. Microbiol.">
        <title>Clonal diversity and geographic distribution of methicillin-resistant Staphylococcus pseudintermedius from Australian animals: Discovery of novel sequence types.</title>
        <authorList>
            <person name="Worthing K.A."/>
            <person name="Abraham S."/>
            <person name="Coombs G.W."/>
            <person name="Pang S."/>
            <person name="Saputra S."/>
            <person name="Jordan D."/>
            <person name="Trott D.J."/>
            <person name="Norris J.M."/>
        </authorList>
    </citation>
    <scope>NUCLEOTIDE SEQUENCE [LARGE SCALE GENOMIC DNA]</scope>
    <source>
        <strain evidence="2 3">ST525 1</strain>
    </source>
</reference>
<evidence type="ECO:0000313" key="4">
    <source>
        <dbReference type="Proteomes" id="UP000600220"/>
    </source>
</evidence>
<evidence type="ECO:0000313" key="1">
    <source>
        <dbReference type="EMBL" id="EGQ4385834.1"/>
    </source>
</evidence>
<evidence type="ECO:0000313" key="3">
    <source>
        <dbReference type="Proteomes" id="UP000246800"/>
    </source>
</evidence>
<organism evidence="2 3">
    <name type="scientific">Staphylococcus pseudintermedius</name>
    <dbReference type="NCBI Taxonomy" id="283734"/>
    <lineage>
        <taxon>Bacteria</taxon>
        <taxon>Bacillati</taxon>
        <taxon>Bacillota</taxon>
        <taxon>Bacilli</taxon>
        <taxon>Bacillales</taxon>
        <taxon>Staphylococcaceae</taxon>
        <taxon>Staphylococcus</taxon>
        <taxon>Staphylococcus intermedius group</taxon>
    </lineage>
</organism>
<reference evidence="1 4" key="2">
    <citation type="submission" date="2018-11" db="EMBL/GenBank/DDBJ databases">
        <authorList>
            <consortium name="Veterinary Laboratory Investigation and Response Network"/>
        </authorList>
    </citation>
    <scope>NUCLEOTIDE SEQUENCE [LARGE SCALE GENOMIC DNA]</scope>
    <source>
        <strain evidence="1 4">SPSE-18-VL-LA-PA-Ryan-0021</strain>
    </source>
</reference>
<accession>A0A2P5JBL9</accession>
<sequence length="180" mass="21589">MDMESIVKNYKDKCPFLLNAWKSNLIKLKTFDLIKVGIHKQEEMIFKIISEQSDIILKCMLKEKINKVYVSTIINLKNIRIKEFEYNRSLYYNKLIYKKAPLVYGKVYAKKVDIYIIVIRPYLGEKDDKFFIKYPSLKHGKLECFDLNGNNIEELLKYDDILNSENYYTRLKYQHDIANF</sequence>